<dbReference type="PANTHER" id="PTHR46591">
    <property type="entry name" value="ZINC FINGER FYVE DOMAIN-CONTAINING PROTEIN 26"/>
    <property type="match status" value="1"/>
</dbReference>
<dbReference type="InterPro" id="IPR028730">
    <property type="entry name" value="ZFYVE26"/>
</dbReference>
<dbReference type="PANTHER" id="PTHR46591:SF1">
    <property type="entry name" value="ZINC FINGER FYVE DOMAIN-CONTAINING PROTEIN 26"/>
    <property type="match status" value="1"/>
</dbReference>
<evidence type="ECO:0000256" key="1">
    <source>
        <dbReference type="SAM" id="Phobius"/>
    </source>
</evidence>
<keyword evidence="1" id="KW-0812">Transmembrane</keyword>
<keyword evidence="1" id="KW-1133">Transmembrane helix</keyword>
<dbReference type="GO" id="GO:0032266">
    <property type="term" value="F:phosphatidylinositol-3-phosphate binding"/>
    <property type="evidence" value="ECO:0007669"/>
    <property type="project" value="InterPro"/>
</dbReference>
<dbReference type="GO" id="GO:0030496">
    <property type="term" value="C:midbody"/>
    <property type="evidence" value="ECO:0007669"/>
    <property type="project" value="TreeGrafter"/>
</dbReference>
<keyword evidence="1" id="KW-0472">Membrane</keyword>
<name>A0A7R9AUZ6_TIMSH</name>
<dbReference type="GO" id="GO:0032465">
    <property type="term" value="P:regulation of cytokinesis"/>
    <property type="evidence" value="ECO:0007669"/>
    <property type="project" value="TreeGrafter"/>
</dbReference>
<feature type="transmembrane region" description="Helical" evidence="1">
    <location>
        <begin position="239"/>
        <end position="258"/>
    </location>
</feature>
<dbReference type="EMBL" id="OC001687">
    <property type="protein sequence ID" value="CAD7260448.1"/>
    <property type="molecule type" value="Genomic_DNA"/>
</dbReference>
<dbReference type="GO" id="GO:0000724">
    <property type="term" value="P:double-strand break repair via homologous recombination"/>
    <property type="evidence" value="ECO:0007669"/>
    <property type="project" value="InterPro"/>
</dbReference>
<organism evidence="2">
    <name type="scientific">Timema shepardi</name>
    <name type="common">Walking stick</name>
    <dbReference type="NCBI Taxonomy" id="629360"/>
    <lineage>
        <taxon>Eukaryota</taxon>
        <taxon>Metazoa</taxon>
        <taxon>Ecdysozoa</taxon>
        <taxon>Arthropoda</taxon>
        <taxon>Hexapoda</taxon>
        <taxon>Insecta</taxon>
        <taxon>Pterygota</taxon>
        <taxon>Neoptera</taxon>
        <taxon>Polyneoptera</taxon>
        <taxon>Phasmatodea</taxon>
        <taxon>Timematodea</taxon>
        <taxon>Timematoidea</taxon>
        <taxon>Timematidae</taxon>
        <taxon>Timema</taxon>
    </lineage>
</organism>
<sequence length="287" mass="31864">MITLKSADWRELMKQILSHFKSQKITSWFELSYFSENDPSLVMDFLLESELCLEWAELHAIPTRAQHLIDSRYFMLLLQRDEPDLSTATKLLHSLPFETAKSICDSLLVQLTSLPSLKFVISLLLNCYTISLGPDDLEHYKMVQRGLPVPPPPSCRARLAVHGLVVPGASGCMACPLTLISDSCPCASAVHEPLALGSGLVRSELGIAVLSRVGMEMGFILIYSCVTEPPRGGIRVLKFWEMAAMITMIYAVGLSIFLRGPNPSRLAGRQLSSLRRRISRMVGLLDC</sequence>
<accession>A0A7R9AUZ6</accession>
<gene>
    <name evidence="2" type="ORF">TSIB3V08_LOCUS4630</name>
</gene>
<reference evidence="2" key="1">
    <citation type="submission" date="2020-11" db="EMBL/GenBank/DDBJ databases">
        <authorList>
            <person name="Tran Van P."/>
        </authorList>
    </citation>
    <scope>NUCLEOTIDE SEQUENCE</scope>
</reference>
<dbReference type="GO" id="GO:0000281">
    <property type="term" value="P:mitotic cytokinesis"/>
    <property type="evidence" value="ECO:0007669"/>
    <property type="project" value="InterPro"/>
</dbReference>
<dbReference type="GO" id="GO:0005813">
    <property type="term" value="C:centrosome"/>
    <property type="evidence" value="ECO:0007669"/>
    <property type="project" value="TreeGrafter"/>
</dbReference>
<proteinExistence type="predicted"/>
<dbReference type="GO" id="GO:0005765">
    <property type="term" value="C:lysosomal membrane"/>
    <property type="evidence" value="ECO:0007669"/>
    <property type="project" value="TreeGrafter"/>
</dbReference>
<evidence type="ECO:0000313" key="2">
    <source>
        <dbReference type="EMBL" id="CAD7260448.1"/>
    </source>
</evidence>
<dbReference type="AlphaFoldDB" id="A0A7R9AUZ6"/>
<protein>
    <submittedName>
        <fullName evidence="2">Uncharacterized protein</fullName>
    </submittedName>
</protein>